<dbReference type="GO" id="GO:0005634">
    <property type="term" value="C:nucleus"/>
    <property type="evidence" value="ECO:0007669"/>
    <property type="project" value="TreeGrafter"/>
</dbReference>
<sequence length="282" mass="30989">MHGVRTSLVLTTCGTHVFGATGQQGGSAIDFVFKDPKLSKEFKVRAITRDASKPESQALKKKASIKKAVEGAHTVFAVTMSIYDRAKARDEVAQGKAIADASVATGAKYLIFSSMKSITKHSNGKLTNCTLFDMKAEVEDLDQNGDGTYTLANVYNPYTQLPMIDVAADTGKWIGAILSDPDQYDGKFFAAAVRTYSLNEIVEILSKATGKTVKYKQVPPEVYKKFLPEGIAEAICQMHQFSTEFAYYGPEQAELVEWTVKQAKGKLTTLEEYLEKNPLDLE</sequence>
<evidence type="ECO:0000313" key="5">
    <source>
        <dbReference type="Proteomes" id="UP000800235"/>
    </source>
</evidence>
<name>A0A9P4P2B4_9PEZI</name>
<dbReference type="PANTHER" id="PTHR42748">
    <property type="entry name" value="NITROGEN METABOLITE REPRESSION PROTEIN NMRA FAMILY MEMBER"/>
    <property type="match status" value="1"/>
</dbReference>
<organism evidence="4 5">
    <name type="scientific">Tothia fuscella</name>
    <dbReference type="NCBI Taxonomy" id="1048955"/>
    <lineage>
        <taxon>Eukaryota</taxon>
        <taxon>Fungi</taxon>
        <taxon>Dikarya</taxon>
        <taxon>Ascomycota</taxon>
        <taxon>Pezizomycotina</taxon>
        <taxon>Dothideomycetes</taxon>
        <taxon>Pleosporomycetidae</taxon>
        <taxon>Venturiales</taxon>
        <taxon>Cylindrosympodiaceae</taxon>
        <taxon>Tothia</taxon>
    </lineage>
</organism>
<dbReference type="Proteomes" id="UP000800235">
    <property type="component" value="Unassembled WGS sequence"/>
</dbReference>
<evidence type="ECO:0000256" key="1">
    <source>
        <dbReference type="ARBA" id="ARBA00006328"/>
    </source>
</evidence>
<gene>
    <name evidence="4" type="ORF">EJ08DRAFT_684600</name>
</gene>
<comment type="similarity">
    <text evidence="1">Belongs to the NmrA-type oxidoreductase family.</text>
</comment>
<dbReference type="InterPro" id="IPR008030">
    <property type="entry name" value="NmrA-like"/>
</dbReference>
<dbReference type="OrthoDB" id="300709at2759"/>
<comment type="caution">
    <text evidence="4">The sequence shown here is derived from an EMBL/GenBank/DDBJ whole genome shotgun (WGS) entry which is preliminary data.</text>
</comment>
<dbReference type="InterPro" id="IPR051164">
    <property type="entry name" value="NmrA-like_oxidored"/>
</dbReference>
<accession>A0A9P4P2B4</accession>
<keyword evidence="2" id="KW-0521">NADP</keyword>
<dbReference type="Pfam" id="PF05368">
    <property type="entry name" value="NmrA"/>
    <property type="match status" value="2"/>
</dbReference>
<proteinExistence type="inferred from homology"/>
<dbReference type="AlphaFoldDB" id="A0A9P4P2B4"/>
<keyword evidence="5" id="KW-1185">Reference proteome</keyword>
<dbReference type="SUPFAM" id="SSF51735">
    <property type="entry name" value="NAD(P)-binding Rossmann-fold domains"/>
    <property type="match status" value="1"/>
</dbReference>
<evidence type="ECO:0000313" key="4">
    <source>
        <dbReference type="EMBL" id="KAF2436975.1"/>
    </source>
</evidence>
<feature type="domain" description="NmrA-like" evidence="3">
    <location>
        <begin position="143"/>
        <end position="274"/>
    </location>
</feature>
<dbReference type="Gene3D" id="3.90.25.10">
    <property type="entry name" value="UDP-galactose 4-epimerase, domain 1"/>
    <property type="match status" value="1"/>
</dbReference>
<dbReference type="Gene3D" id="3.40.50.720">
    <property type="entry name" value="NAD(P)-binding Rossmann-like Domain"/>
    <property type="match status" value="2"/>
</dbReference>
<feature type="domain" description="NmrA-like" evidence="3">
    <location>
        <begin position="17"/>
        <end position="141"/>
    </location>
</feature>
<protein>
    <submittedName>
        <fullName evidence="4">NmrA family transcriptional regulator</fullName>
    </submittedName>
</protein>
<evidence type="ECO:0000259" key="3">
    <source>
        <dbReference type="Pfam" id="PF05368"/>
    </source>
</evidence>
<evidence type="ECO:0000256" key="2">
    <source>
        <dbReference type="ARBA" id="ARBA00022857"/>
    </source>
</evidence>
<dbReference type="InterPro" id="IPR036291">
    <property type="entry name" value="NAD(P)-bd_dom_sf"/>
</dbReference>
<dbReference type="EMBL" id="MU007009">
    <property type="protein sequence ID" value="KAF2436975.1"/>
    <property type="molecule type" value="Genomic_DNA"/>
</dbReference>
<reference evidence="4" key="1">
    <citation type="journal article" date="2020" name="Stud. Mycol.">
        <title>101 Dothideomycetes genomes: a test case for predicting lifestyles and emergence of pathogens.</title>
        <authorList>
            <person name="Haridas S."/>
            <person name="Albert R."/>
            <person name="Binder M."/>
            <person name="Bloem J."/>
            <person name="Labutti K."/>
            <person name="Salamov A."/>
            <person name="Andreopoulos B."/>
            <person name="Baker S."/>
            <person name="Barry K."/>
            <person name="Bills G."/>
            <person name="Bluhm B."/>
            <person name="Cannon C."/>
            <person name="Castanera R."/>
            <person name="Culley D."/>
            <person name="Daum C."/>
            <person name="Ezra D."/>
            <person name="Gonzalez J."/>
            <person name="Henrissat B."/>
            <person name="Kuo A."/>
            <person name="Liang C."/>
            <person name="Lipzen A."/>
            <person name="Lutzoni F."/>
            <person name="Magnuson J."/>
            <person name="Mondo S."/>
            <person name="Nolan M."/>
            <person name="Ohm R."/>
            <person name="Pangilinan J."/>
            <person name="Park H.-J."/>
            <person name="Ramirez L."/>
            <person name="Alfaro M."/>
            <person name="Sun H."/>
            <person name="Tritt A."/>
            <person name="Yoshinaga Y."/>
            <person name="Zwiers L.-H."/>
            <person name="Turgeon B."/>
            <person name="Goodwin S."/>
            <person name="Spatafora J."/>
            <person name="Crous P."/>
            <person name="Grigoriev I."/>
        </authorList>
    </citation>
    <scope>NUCLEOTIDE SEQUENCE</scope>
    <source>
        <strain evidence="4">CBS 130266</strain>
    </source>
</reference>
<dbReference type="PANTHER" id="PTHR42748:SF11">
    <property type="entry name" value="NMRA-LIKE DOMAIN-CONTAINING PROTEIN"/>
    <property type="match status" value="1"/>
</dbReference>